<feature type="compositionally biased region" description="Polar residues" evidence="9">
    <location>
        <begin position="1140"/>
        <end position="1156"/>
    </location>
</feature>
<dbReference type="EnsemblMetazoa" id="XM_030978250">
    <property type="protein sequence ID" value="XP_030834110"/>
    <property type="gene ID" value="LOC579816"/>
</dbReference>
<reference evidence="13" key="2">
    <citation type="submission" date="2021-01" db="UniProtKB">
        <authorList>
            <consortium name="EnsemblMetazoa"/>
        </authorList>
    </citation>
    <scope>IDENTIFICATION</scope>
</reference>
<dbReference type="SUPFAM" id="SSF49265">
    <property type="entry name" value="Fibronectin type III"/>
    <property type="match status" value="2"/>
</dbReference>
<feature type="domain" description="Fibronectin type-III" evidence="12">
    <location>
        <begin position="614"/>
        <end position="709"/>
    </location>
</feature>
<dbReference type="FunFam" id="2.60.40.10:FF:000008">
    <property type="entry name" value="roundabout homolog 2 isoform X2"/>
    <property type="match status" value="1"/>
</dbReference>
<dbReference type="GO" id="GO:0098632">
    <property type="term" value="F:cell-cell adhesion mediator activity"/>
    <property type="evidence" value="ECO:0000318"/>
    <property type="project" value="GO_Central"/>
</dbReference>
<dbReference type="InterPro" id="IPR003961">
    <property type="entry name" value="FN3_dom"/>
</dbReference>
<dbReference type="Pfam" id="PF00041">
    <property type="entry name" value="fn3"/>
    <property type="match status" value="2"/>
</dbReference>
<dbReference type="SUPFAM" id="SSF48726">
    <property type="entry name" value="Immunoglobulin"/>
    <property type="match status" value="4"/>
</dbReference>
<dbReference type="GO" id="GO:0005886">
    <property type="term" value="C:plasma membrane"/>
    <property type="evidence" value="ECO:0000318"/>
    <property type="project" value="GO_Central"/>
</dbReference>
<reference evidence="14" key="1">
    <citation type="submission" date="2015-02" db="EMBL/GenBank/DDBJ databases">
        <title>Genome sequencing for Strongylocentrotus purpuratus.</title>
        <authorList>
            <person name="Murali S."/>
            <person name="Liu Y."/>
            <person name="Vee V."/>
            <person name="English A."/>
            <person name="Wang M."/>
            <person name="Skinner E."/>
            <person name="Han Y."/>
            <person name="Muzny D.M."/>
            <person name="Worley K.C."/>
            <person name="Gibbs R.A."/>
        </authorList>
    </citation>
    <scope>NUCLEOTIDE SEQUENCE</scope>
</reference>
<feature type="domain" description="Fibronectin type-III" evidence="12">
    <location>
        <begin position="516"/>
        <end position="609"/>
    </location>
</feature>
<feature type="domain" description="Fibronectin type-III" evidence="12">
    <location>
        <begin position="383"/>
        <end position="480"/>
    </location>
</feature>
<keyword evidence="7" id="KW-1015">Disulfide bond</keyword>
<keyword evidence="6 10" id="KW-0472">Membrane</keyword>
<dbReference type="OMA" id="WHRGRES"/>
<keyword evidence="3" id="KW-0732">Signal</keyword>
<feature type="transmembrane region" description="Helical" evidence="10">
    <location>
        <begin position="735"/>
        <end position="756"/>
    </location>
</feature>
<dbReference type="SMART" id="SM00060">
    <property type="entry name" value="FN3"/>
    <property type="match status" value="3"/>
</dbReference>
<dbReference type="SMART" id="SM00406">
    <property type="entry name" value="IGv"/>
    <property type="match status" value="2"/>
</dbReference>
<dbReference type="FunFam" id="2.60.40.10:FF:000032">
    <property type="entry name" value="palladin isoform X1"/>
    <property type="match status" value="1"/>
</dbReference>
<keyword evidence="8" id="KW-0393">Immunoglobulin domain</keyword>
<feature type="region of interest" description="Disordered" evidence="9">
    <location>
        <begin position="479"/>
        <end position="502"/>
    </location>
</feature>
<dbReference type="CDD" id="cd00063">
    <property type="entry name" value="FN3"/>
    <property type="match status" value="3"/>
</dbReference>
<feature type="region of interest" description="Disordered" evidence="9">
    <location>
        <begin position="1134"/>
        <end position="1215"/>
    </location>
</feature>
<dbReference type="GO" id="GO:0030424">
    <property type="term" value="C:axon"/>
    <property type="evidence" value="ECO:0000318"/>
    <property type="project" value="GO_Central"/>
</dbReference>
<dbReference type="SMART" id="SM00409">
    <property type="entry name" value="IG"/>
    <property type="match status" value="4"/>
</dbReference>
<feature type="region of interest" description="Disordered" evidence="9">
    <location>
        <begin position="928"/>
        <end position="1110"/>
    </location>
</feature>
<evidence type="ECO:0000256" key="3">
    <source>
        <dbReference type="ARBA" id="ARBA00022729"/>
    </source>
</evidence>
<keyword evidence="5 10" id="KW-1133">Transmembrane helix</keyword>
<organism evidence="13 14">
    <name type="scientific">Strongylocentrotus purpuratus</name>
    <name type="common">Purple sea urchin</name>
    <dbReference type="NCBI Taxonomy" id="7668"/>
    <lineage>
        <taxon>Eukaryota</taxon>
        <taxon>Metazoa</taxon>
        <taxon>Echinodermata</taxon>
        <taxon>Eleutherozoa</taxon>
        <taxon>Echinozoa</taxon>
        <taxon>Echinoidea</taxon>
        <taxon>Euechinoidea</taxon>
        <taxon>Echinacea</taxon>
        <taxon>Camarodonta</taxon>
        <taxon>Echinidea</taxon>
        <taxon>Strongylocentrotidae</taxon>
        <taxon>Strongylocentrotus</taxon>
    </lineage>
</organism>
<accession>A0A7M7NDJ2</accession>
<keyword evidence="4" id="KW-0677">Repeat</keyword>
<evidence type="ECO:0000256" key="5">
    <source>
        <dbReference type="ARBA" id="ARBA00022989"/>
    </source>
</evidence>
<dbReference type="Proteomes" id="UP000007110">
    <property type="component" value="Unassembled WGS sequence"/>
</dbReference>
<dbReference type="PROSITE" id="PS50853">
    <property type="entry name" value="FN3"/>
    <property type="match status" value="3"/>
</dbReference>
<dbReference type="PANTHER" id="PTHR44170:SF60">
    <property type="entry name" value="ROUNDABOUT HOMOLOG 1"/>
    <property type="match status" value="1"/>
</dbReference>
<evidence type="ECO:0000256" key="10">
    <source>
        <dbReference type="SAM" id="Phobius"/>
    </source>
</evidence>
<proteinExistence type="predicted"/>
<evidence type="ECO:0000256" key="4">
    <source>
        <dbReference type="ARBA" id="ARBA00022737"/>
    </source>
</evidence>
<sequence>MALLGEAVVLECSPPRGHPEPEVSWERNGQTVVEDGIRVRILTDGNLVISQPKSSDIGNYVCVATNSEGAKRSAAGRLIINSRPAFTEVPFDTLAIPGETITLPCVAEGEPAPTIRWVKQDGTLPLNRNTMLQDSSLRISNAESSDSGTYICTAQNTWGDKSVEAIVTVSSAPMFTRVPVDRTVVVGQDAFFLCQATGLPTPSIYWKERGAKPLMFPGDRNAQFEVTNDGRLHLFSVTRENEGYYVCSAMSGRGSVEDSAYLRVLDDNLPLPPIIHIGPSNQTLVEGSPAQLICQAEGRSQPSIDWLKDGAPLQLVGTRITLDGSGTLKFSSLTPDDAGSYTCSAANSVGATKWSSSLQVIRRAFAGTEQVHEAPSVTQLPQAPGFPIVDNITRTTMRLTWPSARPLPDRTVSLTGYRVEYFTPDRITGWTVAAVRIQGNSFEVRNLEPGFTYVFMVRGINAHGYGPPSPVSIAANTPTGTHREVPGPNAEPGVTTPATEGAESRDILQDKLDNCGVYIKRVQVLGTQAINVTWQIIRNGDYIDGYYLKVTPQVKAPGIFEMNRVVNDKTAVQGGLQPWTEYAITIQPYHGAWHRGRESRKVVIKTAQDVPRAPPNSIKARQNGSTSIKVSWRPPAVNQVPGIIAGYHIFCLSENPPHHPNITTRNNRTLEVAVPNLRPGAQYGVKVAAYTIAGMGPFSDIVYVTLPPGPDDPEKRGSNDGLDSGGGMDILSEPWFYAAVALALLFVITSIFLLFWRRHKKKPCSPVGNGMISKDNVTVQNMAARPTQLNGTAHPEGEHTWTSNCPPHSHNHQGCMGNCCTGNGSSGDDTLEKNKAPPASKWPNGAPPVWLQEVYNPKYPSHLQSQVSKETHLTHDSQSSSGFGSSFPTLSTFHGMMMHPSSPEYAVVENEAEMDEEMCMHAGSTLPIIPSPGSGRPPPQYNQHLHFPHHQISDDPEPYASATLVQPPNMREYPARRQNCSDNSSEWSGSWQSSNRDGRRPGRMVKPGGHGSPRGWHAPYDGPPAVPDRDMGYSDQGSQYSRCSSASKRCRHPHATTPGRQPQRNWAEFLPPPPEQPPTDMDSPGGSLPPSHPGSIKSSFYRRGSSPNQHAQAYVQINPGACEECEAAATHHCPPVPPRNHQQSPLLNQPLSGNNSPVPIYPPPLLPQQSCRTEIPGPGSHFQPINSSLSPPPGDSPSHQRGVHKLIKTPPPVHNTTTSGNMTPEFGGCSKQTVIPLQSGPGSPGRGSQQMHQQSIAPQRVFEDPRHAQIGQELLKYMTRNELEAMSEDTPYAPMEMTLKNTEGSNSAVHPSLSEVETTELNSLDSKDRDMDTASNCTGSMLAYGSSSNGSRRNSVVSTSSDGSFFAETDFANAVAAAAHNAGVLVMQRDTPLSSQHLLREDTV</sequence>
<dbReference type="Pfam" id="PF13927">
    <property type="entry name" value="Ig_3"/>
    <property type="match status" value="2"/>
</dbReference>
<dbReference type="Gene3D" id="2.60.40.10">
    <property type="entry name" value="Immunoglobulins"/>
    <property type="match status" value="7"/>
</dbReference>
<evidence type="ECO:0000259" key="12">
    <source>
        <dbReference type="PROSITE" id="PS50853"/>
    </source>
</evidence>
<dbReference type="FunFam" id="2.60.40.10:FF:000028">
    <property type="entry name" value="Neuronal cell adhesion molecule"/>
    <property type="match status" value="1"/>
</dbReference>
<evidence type="ECO:0000313" key="13">
    <source>
        <dbReference type="EnsemblMetazoa" id="XP_030834110"/>
    </source>
</evidence>
<dbReference type="InterPro" id="IPR003599">
    <property type="entry name" value="Ig_sub"/>
</dbReference>
<feature type="compositionally biased region" description="Polar residues" evidence="9">
    <location>
        <begin position="1035"/>
        <end position="1047"/>
    </location>
</feature>
<protein>
    <submittedName>
        <fullName evidence="13">Uncharacterized protein</fullName>
    </submittedName>
</protein>
<dbReference type="InterPro" id="IPR036179">
    <property type="entry name" value="Ig-like_dom_sf"/>
</dbReference>
<dbReference type="InterPro" id="IPR003598">
    <property type="entry name" value="Ig_sub2"/>
</dbReference>
<dbReference type="RefSeq" id="XP_030834110.1">
    <property type="nucleotide sequence ID" value="XM_030978250.1"/>
</dbReference>
<dbReference type="PROSITE" id="PS50835">
    <property type="entry name" value="IG_LIKE"/>
    <property type="match status" value="4"/>
</dbReference>
<dbReference type="GO" id="GO:0070593">
    <property type="term" value="P:dendrite self-avoidance"/>
    <property type="evidence" value="ECO:0000318"/>
    <property type="project" value="GO_Central"/>
</dbReference>
<feature type="region of interest" description="Disordered" evidence="9">
    <location>
        <begin position="1236"/>
        <end position="1259"/>
    </location>
</feature>
<dbReference type="InterPro" id="IPR036116">
    <property type="entry name" value="FN3_sf"/>
</dbReference>
<feature type="domain" description="Ig-like" evidence="11">
    <location>
        <begin position="272"/>
        <end position="359"/>
    </location>
</feature>
<evidence type="ECO:0000256" key="2">
    <source>
        <dbReference type="ARBA" id="ARBA00022692"/>
    </source>
</evidence>
<feature type="compositionally biased region" description="Low complexity" evidence="9">
    <location>
        <begin position="1236"/>
        <end position="1250"/>
    </location>
</feature>
<evidence type="ECO:0000259" key="11">
    <source>
        <dbReference type="PROSITE" id="PS50835"/>
    </source>
</evidence>
<evidence type="ECO:0000256" key="6">
    <source>
        <dbReference type="ARBA" id="ARBA00023136"/>
    </source>
</evidence>
<keyword evidence="14" id="KW-1185">Reference proteome</keyword>
<dbReference type="GeneID" id="579816"/>
<evidence type="ECO:0000256" key="9">
    <source>
        <dbReference type="SAM" id="MobiDB-lite"/>
    </source>
</evidence>
<feature type="domain" description="Ig-like" evidence="11">
    <location>
        <begin position="1"/>
        <end position="73"/>
    </location>
</feature>
<dbReference type="InterPro" id="IPR013106">
    <property type="entry name" value="Ig_V-set"/>
</dbReference>
<feature type="region of interest" description="Disordered" evidence="9">
    <location>
        <begin position="863"/>
        <end position="884"/>
    </location>
</feature>
<name>A0A7M7NDJ2_STRPU</name>
<evidence type="ECO:0000256" key="7">
    <source>
        <dbReference type="ARBA" id="ARBA00023157"/>
    </source>
</evidence>
<evidence type="ECO:0000256" key="1">
    <source>
        <dbReference type="ARBA" id="ARBA00004167"/>
    </source>
</evidence>
<dbReference type="InterPro" id="IPR007110">
    <property type="entry name" value="Ig-like_dom"/>
</dbReference>
<dbReference type="OrthoDB" id="428111at2759"/>
<dbReference type="GO" id="GO:0007156">
    <property type="term" value="P:homophilic cell adhesion via plasma membrane adhesion molecules"/>
    <property type="evidence" value="ECO:0000318"/>
    <property type="project" value="GO_Central"/>
</dbReference>
<feature type="domain" description="Ig-like" evidence="11">
    <location>
        <begin position="173"/>
        <end position="263"/>
    </location>
</feature>
<dbReference type="GO" id="GO:0007411">
    <property type="term" value="P:axon guidance"/>
    <property type="evidence" value="ECO:0000318"/>
    <property type="project" value="GO_Central"/>
</dbReference>
<comment type="subcellular location">
    <subcellularLocation>
        <location evidence="1">Membrane</location>
        <topology evidence="1">Single-pass membrane protein</topology>
    </subcellularLocation>
</comment>
<feature type="compositionally biased region" description="Low complexity" evidence="9">
    <location>
        <begin position="1083"/>
        <end position="1095"/>
    </location>
</feature>
<dbReference type="SMART" id="SM00408">
    <property type="entry name" value="IGc2"/>
    <property type="match status" value="4"/>
</dbReference>
<dbReference type="KEGG" id="spu:579816"/>
<feature type="compositionally biased region" description="Low complexity" evidence="9">
    <location>
        <begin position="981"/>
        <end position="995"/>
    </location>
</feature>
<dbReference type="PANTHER" id="PTHR44170">
    <property type="entry name" value="PROTEIN SIDEKICK"/>
    <property type="match status" value="1"/>
</dbReference>
<dbReference type="Pfam" id="PF07679">
    <property type="entry name" value="I-set"/>
    <property type="match status" value="2"/>
</dbReference>
<dbReference type="InterPro" id="IPR013783">
    <property type="entry name" value="Ig-like_fold"/>
</dbReference>
<dbReference type="InParanoid" id="A0A7M7NDJ2"/>
<evidence type="ECO:0000256" key="8">
    <source>
        <dbReference type="ARBA" id="ARBA00023319"/>
    </source>
</evidence>
<keyword evidence="2 10" id="KW-0812">Transmembrane</keyword>
<feature type="domain" description="Ig-like" evidence="11">
    <location>
        <begin position="84"/>
        <end position="170"/>
    </location>
</feature>
<dbReference type="InterPro" id="IPR013098">
    <property type="entry name" value="Ig_I-set"/>
</dbReference>
<dbReference type="FunFam" id="2.60.40.10:FF:000189">
    <property type="entry name" value="Neogenin isoform 3"/>
    <property type="match status" value="1"/>
</dbReference>
<evidence type="ECO:0000313" key="14">
    <source>
        <dbReference type="Proteomes" id="UP000007110"/>
    </source>
</evidence>